<dbReference type="PANTHER" id="PTHR43542">
    <property type="entry name" value="METHYLTRANSFERASE"/>
    <property type="match status" value="1"/>
</dbReference>
<dbReference type="Proteomes" id="UP000184245">
    <property type="component" value="Unassembled WGS sequence"/>
</dbReference>
<accession>A0A1M4WV60</accession>
<dbReference type="Pfam" id="PF03602">
    <property type="entry name" value="Cons_hypoth95"/>
    <property type="match status" value="1"/>
</dbReference>
<dbReference type="AlphaFoldDB" id="A0A1M4WV60"/>
<dbReference type="InterPro" id="IPR002052">
    <property type="entry name" value="DNA_methylase_N6_adenine_CS"/>
</dbReference>
<evidence type="ECO:0000313" key="4">
    <source>
        <dbReference type="Proteomes" id="UP000184245"/>
    </source>
</evidence>
<dbReference type="GO" id="GO:0003676">
    <property type="term" value="F:nucleic acid binding"/>
    <property type="evidence" value="ECO:0007669"/>
    <property type="project" value="InterPro"/>
</dbReference>
<dbReference type="InterPro" id="IPR004398">
    <property type="entry name" value="RNA_MeTrfase_RsmD"/>
</dbReference>
<dbReference type="RefSeq" id="WP_072850938.1">
    <property type="nucleotide sequence ID" value="NZ_FQVI01000007.1"/>
</dbReference>
<gene>
    <name evidence="3" type="ORF">SAMN02745158_01734</name>
</gene>
<dbReference type="InterPro" id="IPR029063">
    <property type="entry name" value="SAM-dependent_MTases_sf"/>
</dbReference>
<organism evidence="3 4">
    <name type="scientific">Lactonifactor longoviformis DSM 17459</name>
    <dbReference type="NCBI Taxonomy" id="1122155"/>
    <lineage>
        <taxon>Bacteria</taxon>
        <taxon>Bacillati</taxon>
        <taxon>Bacillota</taxon>
        <taxon>Clostridia</taxon>
        <taxon>Eubacteriales</taxon>
        <taxon>Clostridiaceae</taxon>
        <taxon>Lactonifactor</taxon>
    </lineage>
</organism>
<dbReference type="PIRSF" id="PIRSF004553">
    <property type="entry name" value="CHP00095"/>
    <property type="match status" value="1"/>
</dbReference>
<proteinExistence type="predicted"/>
<evidence type="ECO:0000256" key="1">
    <source>
        <dbReference type="ARBA" id="ARBA00022603"/>
    </source>
</evidence>
<dbReference type="GO" id="GO:0008168">
    <property type="term" value="F:methyltransferase activity"/>
    <property type="evidence" value="ECO:0007669"/>
    <property type="project" value="UniProtKB-KW"/>
</dbReference>
<dbReference type="EMBL" id="FQVI01000007">
    <property type="protein sequence ID" value="SHE84943.1"/>
    <property type="molecule type" value="Genomic_DNA"/>
</dbReference>
<dbReference type="STRING" id="1122155.SAMN02745158_01734"/>
<dbReference type="PROSITE" id="PS00092">
    <property type="entry name" value="N6_MTASE"/>
    <property type="match status" value="1"/>
</dbReference>
<keyword evidence="4" id="KW-1185">Reference proteome</keyword>
<evidence type="ECO:0000256" key="2">
    <source>
        <dbReference type="ARBA" id="ARBA00022679"/>
    </source>
</evidence>
<protein>
    <submittedName>
        <fullName evidence="3">16S rRNA (Guanine966-N2)-methyltransferase</fullName>
    </submittedName>
</protein>
<dbReference type="CDD" id="cd02440">
    <property type="entry name" value="AdoMet_MTases"/>
    <property type="match status" value="1"/>
</dbReference>
<name>A0A1M4WV60_9CLOT</name>
<evidence type="ECO:0000313" key="3">
    <source>
        <dbReference type="EMBL" id="SHE84943.1"/>
    </source>
</evidence>
<reference evidence="3 4" key="1">
    <citation type="submission" date="2016-11" db="EMBL/GenBank/DDBJ databases">
        <authorList>
            <person name="Jaros S."/>
            <person name="Januszkiewicz K."/>
            <person name="Wedrychowicz H."/>
        </authorList>
    </citation>
    <scope>NUCLEOTIDE SEQUENCE [LARGE SCALE GENOMIC DNA]</scope>
    <source>
        <strain evidence="3 4">DSM 17459</strain>
    </source>
</reference>
<dbReference type="Gene3D" id="3.40.50.150">
    <property type="entry name" value="Vaccinia Virus protein VP39"/>
    <property type="match status" value="1"/>
</dbReference>
<sequence>MRVIAGTARSLPLKTVPGMDTRPTTDRTKETLFNVLQPEIPDCRFLDLFAGSGAIGIEALSRGAAFCVFIEKNRKAYACIEENLAFTRLKERSRVMHTDVVTGLGQLEQEEAFDCIFMDPPYDMELEKEVLSVCRDKSFVSEHTLFIIEASLSTDFSYLKEMGYAIVKQKKYKTNTHVFIKRYKEKK</sequence>
<keyword evidence="2 3" id="KW-0808">Transferase</keyword>
<dbReference type="OrthoDB" id="9803017at2"/>
<dbReference type="NCBIfam" id="TIGR00095">
    <property type="entry name" value="16S rRNA (guanine(966)-N(2))-methyltransferase RsmD"/>
    <property type="match status" value="1"/>
</dbReference>
<dbReference type="PANTHER" id="PTHR43542:SF1">
    <property type="entry name" value="METHYLTRANSFERASE"/>
    <property type="match status" value="1"/>
</dbReference>
<dbReference type="SUPFAM" id="SSF53335">
    <property type="entry name" value="S-adenosyl-L-methionine-dependent methyltransferases"/>
    <property type="match status" value="1"/>
</dbReference>
<dbReference type="GO" id="GO:0031167">
    <property type="term" value="P:rRNA methylation"/>
    <property type="evidence" value="ECO:0007669"/>
    <property type="project" value="InterPro"/>
</dbReference>
<keyword evidence="1 3" id="KW-0489">Methyltransferase</keyword>